<feature type="region of interest" description="Disordered" evidence="12">
    <location>
        <begin position="1347"/>
        <end position="1372"/>
    </location>
</feature>
<comment type="caution">
    <text evidence="14">The sequence shown here is derived from an EMBL/GenBank/DDBJ whole genome shotgun (WGS) entry which is preliminary data.</text>
</comment>
<comment type="similarity">
    <text evidence="3 11">Belongs to the phage and mitochondrial RNA polymerase family.</text>
</comment>
<evidence type="ECO:0000313" key="14">
    <source>
        <dbReference type="EMBL" id="TGO68141.1"/>
    </source>
</evidence>
<dbReference type="GO" id="GO:0034245">
    <property type="term" value="C:mitochondrial DNA-directed RNA polymerase complex"/>
    <property type="evidence" value="ECO:0007669"/>
    <property type="project" value="TreeGrafter"/>
</dbReference>
<evidence type="ECO:0000313" key="15">
    <source>
        <dbReference type="Proteomes" id="UP000297452"/>
    </source>
</evidence>
<evidence type="ECO:0000256" key="6">
    <source>
        <dbReference type="ARBA" id="ARBA00022695"/>
    </source>
</evidence>
<evidence type="ECO:0000256" key="7">
    <source>
        <dbReference type="ARBA" id="ARBA00022946"/>
    </source>
</evidence>
<dbReference type="GO" id="GO:0001018">
    <property type="term" value="F:mitochondrial promoter sequence-specific DNA binding"/>
    <property type="evidence" value="ECO:0007669"/>
    <property type="project" value="TreeGrafter"/>
</dbReference>
<keyword evidence="7" id="KW-0809">Transit peptide</keyword>
<feature type="region of interest" description="Disordered" evidence="12">
    <location>
        <begin position="52"/>
        <end position="73"/>
    </location>
</feature>
<dbReference type="STRING" id="278944.A0A4Z1J3H7"/>
<keyword evidence="9 11" id="KW-0804">Transcription</keyword>
<feature type="domain" description="DNA-directed RNA polymerase N-terminal" evidence="13">
    <location>
        <begin position="363"/>
        <end position="694"/>
    </location>
</feature>
<dbReference type="Gene3D" id="1.10.150.20">
    <property type="entry name" value="5' to 3' exonuclease, C-terminal subdomain"/>
    <property type="match status" value="1"/>
</dbReference>
<dbReference type="InterPro" id="IPR046950">
    <property type="entry name" value="DNA-dir_Rpol_C_phage-type"/>
</dbReference>
<evidence type="ECO:0000256" key="12">
    <source>
        <dbReference type="SAM" id="MobiDB-lite"/>
    </source>
</evidence>
<dbReference type="Pfam" id="PF00940">
    <property type="entry name" value="RNA_pol"/>
    <property type="match status" value="1"/>
</dbReference>
<dbReference type="InterPro" id="IPR037159">
    <property type="entry name" value="RNA_POL_N_sf"/>
</dbReference>
<keyword evidence="15" id="KW-1185">Reference proteome</keyword>
<dbReference type="PANTHER" id="PTHR10102">
    <property type="entry name" value="DNA-DIRECTED RNA POLYMERASE, MITOCHONDRIAL"/>
    <property type="match status" value="1"/>
</dbReference>
<evidence type="ECO:0000256" key="1">
    <source>
        <dbReference type="ARBA" id="ARBA00004026"/>
    </source>
</evidence>
<evidence type="ECO:0000256" key="11">
    <source>
        <dbReference type="RuleBase" id="RU003805"/>
    </source>
</evidence>
<evidence type="ECO:0000256" key="9">
    <source>
        <dbReference type="ARBA" id="ARBA00023163"/>
    </source>
</evidence>
<accession>A0A4Z1J3H7</accession>
<keyword evidence="6 11" id="KW-0548">Nucleotidyltransferase</keyword>
<comment type="subcellular location">
    <subcellularLocation>
        <location evidence="2">Mitochondrion</location>
    </subcellularLocation>
</comment>
<keyword evidence="5 11" id="KW-0808">Transferase</keyword>
<keyword evidence="8" id="KW-0496">Mitochondrion</keyword>
<dbReference type="PROSITE" id="PS00900">
    <property type="entry name" value="RNA_POL_PHAGE_1"/>
    <property type="match status" value="1"/>
</dbReference>
<dbReference type="Gene3D" id="1.10.287.280">
    <property type="match status" value="1"/>
</dbReference>
<reference evidence="14 15" key="1">
    <citation type="submission" date="2017-12" db="EMBL/GenBank/DDBJ databases">
        <title>Comparative genomics of Botrytis spp.</title>
        <authorList>
            <person name="Valero-Jimenez C.A."/>
            <person name="Tapia P."/>
            <person name="Veloso J."/>
            <person name="Silva-Moreno E."/>
            <person name="Staats M."/>
            <person name="Valdes J.H."/>
            <person name="Van Kan J.A.L."/>
        </authorList>
    </citation>
    <scope>NUCLEOTIDE SEQUENCE [LARGE SCALE GENOMIC DNA]</scope>
    <source>
        <strain evidence="14 15">MUCL2120</strain>
    </source>
</reference>
<comment type="catalytic activity">
    <reaction evidence="10 11">
        <text>RNA(n) + a ribonucleoside 5'-triphosphate = RNA(n+1) + diphosphate</text>
        <dbReference type="Rhea" id="RHEA:21248"/>
        <dbReference type="Rhea" id="RHEA-COMP:14527"/>
        <dbReference type="Rhea" id="RHEA-COMP:17342"/>
        <dbReference type="ChEBI" id="CHEBI:33019"/>
        <dbReference type="ChEBI" id="CHEBI:61557"/>
        <dbReference type="ChEBI" id="CHEBI:140395"/>
        <dbReference type="EC" id="2.7.7.6"/>
    </reaction>
</comment>
<dbReference type="GO" id="GO:0006390">
    <property type="term" value="P:mitochondrial transcription"/>
    <property type="evidence" value="ECO:0007669"/>
    <property type="project" value="TreeGrafter"/>
</dbReference>
<evidence type="ECO:0000256" key="3">
    <source>
        <dbReference type="ARBA" id="ARBA00009493"/>
    </source>
</evidence>
<gene>
    <name evidence="14" type="ORF">BOTNAR_0029g00090</name>
</gene>
<evidence type="ECO:0000256" key="2">
    <source>
        <dbReference type="ARBA" id="ARBA00004173"/>
    </source>
</evidence>
<evidence type="ECO:0000259" key="13">
    <source>
        <dbReference type="SMART" id="SM01311"/>
    </source>
</evidence>
<protein>
    <recommendedName>
        <fullName evidence="11">DNA-directed RNA polymerase</fullName>
        <ecNumber evidence="11">2.7.7.6</ecNumber>
    </recommendedName>
</protein>
<dbReference type="EMBL" id="PQXJ01000029">
    <property type="protein sequence ID" value="TGO68141.1"/>
    <property type="molecule type" value="Genomic_DNA"/>
</dbReference>
<evidence type="ECO:0000256" key="10">
    <source>
        <dbReference type="ARBA" id="ARBA00048552"/>
    </source>
</evidence>
<dbReference type="SUPFAM" id="SSF56672">
    <property type="entry name" value="DNA/RNA polymerases"/>
    <property type="match status" value="1"/>
</dbReference>
<dbReference type="Proteomes" id="UP000297452">
    <property type="component" value="Unassembled WGS sequence"/>
</dbReference>
<dbReference type="InterPro" id="IPR002092">
    <property type="entry name" value="DNA-dir_Rpol_phage-type"/>
</dbReference>
<dbReference type="InterPro" id="IPR029262">
    <property type="entry name" value="RPOL_N"/>
</dbReference>
<name>A0A4Z1J3H7_9HELO</name>
<dbReference type="PANTHER" id="PTHR10102:SF0">
    <property type="entry name" value="DNA-DIRECTED RNA POLYMERASE, MITOCHONDRIAL"/>
    <property type="match status" value="1"/>
</dbReference>
<sequence>MLVRAAGRKARGNPIADRLKRQQQAYLLFLYPTIHSNQVVACRNINVDSGHHATGLRRRRNSRDNATKPPSRSLATAINQPFEEIPFEEIPFEGLHNSSSHNYASLPFSIPKLQSPIIIPDDSAGAPIRHRRGGNDAVGGTSDEIIALLIACLQVGRIERASVIFKRLAQMEEVDRETLLHLQNQFLHAAVHEVTMKPSEQATQFLHKWFELEVRNKNLPQDALTVAYMLKASLQSAPGQRRDRLVSRYMDMVQGEAGLEVLACNVLLPHELDIINHICPTYNLAEGLGDLQDIFVSETPRAVDPSDGVLQYVEKTGTSVPEVRQTEQKGLGLKSLRKTLSLFSSLPSAGYDMSKMNEEQQRAIQAQLEEDAVQAAIDRWKDESVNLSKLGLNTSLQSKSLGARMWKWHVALTDALKEELKAIDEAEMKQQRSAADISRCEYGPFLRYLPAEKLAALTIIAHMHALSSSGIDKGLTLSFSILQIAKSVEDESIFETIQKNMAKPSWSDSVADRVRMLRILKARARGASEESIDNDDSPSFSPDAFVSSQIRAHEWSVGIKAKVGSFLLESLLKVAKVPVTMIHPETNETVTQMQPAFSHAQQYRMGRKLGVINANKVIVDQLKREPVHSLLAKHLPMLVKPEPWTGFSSGGFLKHPGRVMRVKNGDADQRNYADAAIDRGNLSTVFKGLNILGEQSWRINQPVFDIMLEAWNSGDAIANLAPDKPKLDYPPEPETSSDPLERRRWVTAVKKVENSKSSFHSQRCFQNFQLEIARALRDKTFYFPHNVDFRGRAYPIPPYLNHMGADHCRGLMMFGTGKELGTSGLRWLKVHLANVYGFDKASLQEREEFASKNIDEIYDSATNPLGGKRWWLQAEDPWQCLAACMEFKNALESGDPASFISYLPVHQDGTCNGLQHYAALGGDVWGAQQVNLEPGDRPADVYTAVADLVKESIAKDLLADHPKAKVLSGKITRKVVKQTVMTNVYGVTFIGAKAQVRKQLVAAHKDLPDNEEINPGTLASYVVTKIFTALSTMFKGAHDIQYWLGDCASRISNSLTPEQIERIVAKASEQGGRTSKRAASSLDDISQFKSSVIWTTPLNLPVVQPYRTHKSRLVRTNLQLLSLSEPHRSDPVSSRKQLQAFPPNFIHSLDATHMLLSAVKCSEANLAFAAVHDSFWTHAADIDTMNIFLRDAFIEIHSDDVIGRLAAEMATRYKDYMQLVKVKPGTLAYTKISQYRKSLKTTERDRNSDLLREVKRLRLLNSSNPEEVEEGKRMVTSASIYEVMTGEAELDPELDVKTVGLGNMVNSRSAKEHDTVSSWDTGATDEALEEAIEDNPNIELEAAEEISEEAELETAPKDGFETSMKPKSRPNQTPQLVWLPLKFAPIPKKGAFDVTRLKQSQYFFS</sequence>
<proteinExistence type="inferred from homology"/>
<evidence type="ECO:0000256" key="5">
    <source>
        <dbReference type="ARBA" id="ARBA00022679"/>
    </source>
</evidence>
<evidence type="ECO:0000256" key="4">
    <source>
        <dbReference type="ARBA" id="ARBA00022478"/>
    </source>
</evidence>
<comment type="function">
    <text evidence="1 11">DNA-dependent RNA polymerase catalyzes the transcription of DNA into RNA using the four ribonucleoside triphosphates as substrates.</text>
</comment>
<dbReference type="FunFam" id="1.10.150.20:FF:000041">
    <property type="entry name" value="DNA-directed RNA polymerase"/>
    <property type="match status" value="1"/>
</dbReference>
<evidence type="ECO:0000256" key="8">
    <source>
        <dbReference type="ARBA" id="ARBA00023128"/>
    </source>
</evidence>
<dbReference type="EC" id="2.7.7.6" evidence="11"/>
<dbReference type="SMART" id="SM01311">
    <property type="entry name" value="RPOL_N"/>
    <property type="match status" value="1"/>
</dbReference>
<dbReference type="InterPro" id="IPR043502">
    <property type="entry name" value="DNA/RNA_pol_sf"/>
</dbReference>
<dbReference type="PROSITE" id="PS00489">
    <property type="entry name" value="RNA_POL_PHAGE_2"/>
    <property type="match status" value="1"/>
</dbReference>
<dbReference type="OrthoDB" id="276422at2759"/>
<organism evidence="14 15">
    <name type="scientific">Botryotinia narcissicola</name>
    <dbReference type="NCBI Taxonomy" id="278944"/>
    <lineage>
        <taxon>Eukaryota</taxon>
        <taxon>Fungi</taxon>
        <taxon>Dikarya</taxon>
        <taxon>Ascomycota</taxon>
        <taxon>Pezizomycotina</taxon>
        <taxon>Leotiomycetes</taxon>
        <taxon>Helotiales</taxon>
        <taxon>Sclerotiniaceae</taxon>
        <taxon>Botryotinia</taxon>
    </lineage>
</organism>
<dbReference type="Pfam" id="PF14700">
    <property type="entry name" value="RPOL_N"/>
    <property type="match status" value="1"/>
</dbReference>
<dbReference type="GO" id="GO:0003899">
    <property type="term" value="F:DNA-directed RNA polymerase activity"/>
    <property type="evidence" value="ECO:0007669"/>
    <property type="project" value="UniProtKB-EC"/>
</dbReference>
<keyword evidence="4 11" id="KW-0240">DNA-directed RNA polymerase</keyword>
<dbReference type="Gene3D" id="1.10.1320.10">
    <property type="entry name" value="DNA-directed RNA polymerase, N-terminal domain"/>
    <property type="match status" value="1"/>
</dbReference>
<dbReference type="FunFam" id="1.10.287.280:FF:000001">
    <property type="entry name" value="DNA-directed RNA polymerase"/>
    <property type="match status" value="1"/>
</dbReference>